<gene>
    <name evidence="1" type="ORF">EB796_003171</name>
</gene>
<dbReference type="AlphaFoldDB" id="A0A7J7KKR3"/>
<evidence type="ECO:0000313" key="1">
    <source>
        <dbReference type="EMBL" id="KAF6038514.1"/>
    </source>
</evidence>
<dbReference type="Proteomes" id="UP000593567">
    <property type="component" value="Unassembled WGS sequence"/>
</dbReference>
<protein>
    <submittedName>
        <fullName evidence="1">Uncharacterized protein</fullName>
    </submittedName>
</protein>
<dbReference type="EMBL" id="VXIV02000403">
    <property type="protein sequence ID" value="KAF6038514.1"/>
    <property type="molecule type" value="Genomic_DNA"/>
</dbReference>
<accession>A0A7J7KKR3</accession>
<evidence type="ECO:0000313" key="2">
    <source>
        <dbReference type="Proteomes" id="UP000593567"/>
    </source>
</evidence>
<sequence>MFGHLGGSVTSHIYFKVQMCQNCSDIRNIHCRSFSIELSSIRENIVVDNQSSSLAVSLILYTYKFFQLHGDHSLICLIRLNTFYEKTFTTILHSTYENINAAQLYNQIY</sequence>
<keyword evidence="2" id="KW-1185">Reference proteome</keyword>
<organism evidence="1 2">
    <name type="scientific">Bugula neritina</name>
    <name type="common">Brown bryozoan</name>
    <name type="synonym">Sertularia neritina</name>
    <dbReference type="NCBI Taxonomy" id="10212"/>
    <lineage>
        <taxon>Eukaryota</taxon>
        <taxon>Metazoa</taxon>
        <taxon>Spiralia</taxon>
        <taxon>Lophotrochozoa</taxon>
        <taxon>Bryozoa</taxon>
        <taxon>Gymnolaemata</taxon>
        <taxon>Cheilostomatida</taxon>
        <taxon>Flustrina</taxon>
        <taxon>Buguloidea</taxon>
        <taxon>Bugulidae</taxon>
        <taxon>Bugula</taxon>
    </lineage>
</organism>
<comment type="caution">
    <text evidence="1">The sequence shown here is derived from an EMBL/GenBank/DDBJ whole genome shotgun (WGS) entry which is preliminary data.</text>
</comment>
<proteinExistence type="predicted"/>
<reference evidence="1" key="1">
    <citation type="submission" date="2020-06" db="EMBL/GenBank/DDBJ databases">
        <title>Draft genome of Bugula neritina, a colonial animal packing powerful symbionts and potential medicines.</title>
        <authorList>
            <person name="Rayko M."/>
        </authorList>
    </citation>
    <scope>NUCLEOTIDE SEQUENCE [LARGE SCALE GENOMIC DNA]</scope>
    <source>
        <strain evidence="1">Kwan_BN1</strain>
    </source>
</reference>
<name>A0A7J7KKR3_BUGNE</name>